<dbReference type="InterPro" id="IPR050205">
    <property type="entry name" value="CDPK_Ser/Thr_kinases"/>
</dbReference>
<feature type="region of interest" description="Disordered" evidence="15">
    <location>
        <begin position="35"/>
        <end position="95"/>
    </location>
</feature>
<evidence type="ECO:0000256" key="4">
    <source>
        <dbReference type="ARBA" id="ARBA00022527"/>
    </source>
</evidence>
<keyword evidence="8 17" id="KW-0418">Kinase</keyword>
<name>A0A151NHN5_ALLMI</name>
<comment type="catalytic activity">
    <reaction evidence="12">
        <text>L-threonyl-[protein] + ATP = O-phospho-L-threonyl-[protein] + ADP + H(+)</text>
        <dbReference type="Rhea" id="RHEA:46608"/>
        <dbReference type="Rhea" id="RHEA-COMP:11060"/>
        <dbReference type="Rhea" id="RHEA-COMP:11605"/>
        <dbReference type="ChEBI" id="CHEBI:15378"/>
        <dbReference type="ChEBI" id="CHEBI:30013"/>
        <dbReference type="ChEBI" id="CHEBI:30616"/>
        <dbReference type="ChEBI" id="CHEBI:61977"/>
        <dbReference type="ChEBI" id="CHEBI:456216"/>
        <dbReference type="EC" id="2.7.11.1"/>
    </reaction>
</comment>
<evidence type="ECO:0000256" key="1">
    <source>
        <dbReference type="ARBA" id="ARBA00001946"/>
    </source>
</evidence>
<dbReference type="InterPro" id="IPR008271">
    <property type="entry name" value="Ser/Thr_kinase_AS"/>
</dbReference>
<dbReference type="FunFam" id="1.10.510.10:FF:000119">
    <property type="entry name" value="Putative map kinase-interacting serine/threonine-protein kinase 1"/>
    <property type="match status" value="1"/>
</dbReference>
<feature type="region of interest" description="Disordered" evidence="15">
    <location>
        <begin position="615"/>
        <end position="639"/>
    </location>
</feature>
<evidence type="ECO:0000256" key="6">
    <source>
        <dbReference type="ARBA" id="ARBA00022723"/>
    </source>
</evidence>
<dbReference type="PROSITE" id="PS00107">
    <property type="entry name" value="PROTEIN_KINASE_ATP"/>
    <property type="match status" value="1"/>
</dbReference>
<comment type="caution">
    <text evidence="17">The sequence shown here is derived from an EMBL/GenBank/DDBJ whole genome shotgun (WGS) entry which is preliminary data.</text>
</comment>
<feature type="domain" description="Protein kinase" evidence="16">
    <location>
        <begin position="185"/>
        <end position="469"/>
    </location>
</feature>
<dbReference type="FunFam" id="3.30.200.20:FF:000093">
    <property type="entry name" value="Putative map kinase-interacting serine/threonine-protein kinase 1"/>
    <property type="match status" value="1"/>
</dbReference>
<evidence type="ECO:0000256" key="5">
    <source>
        <dbReference type="ARBA" id="ARBA00022679"/>
    </source>
</evidence>
<keyword evidence="5" id="KW-0808">Transferase</keyword>
<keyword evidence="9 14" id="KW-0067">ATP-binding</keyword>
<dbReference type="Pfam" id="PF00069">
    <property type="entry name" value="Pkinase"/>
    <property type="match status" value="1"/>
</dbReference>
<evidence type="ECO:0000256" key="12">
    <source>
        <dbReference type="ARBA" id="ARBA00047899"/>
    </source>
</evidence>
<evidence type="ECO:0000256" key="15">
    <source>
        <dbReference type="SAM" id="MobiDB-lite"/>
    </source>
</evidence>
<keyword evidence="11" id="KW-0810">Translation regulation</keyword>
<dbReference type="STRING" id="8496.A0A151NHN5"/>
<dbReference type="Gene3D" id="3.30.200.20">
    <property type="entry name" value="Phosphorylase Kinase, domain 1"/>
    <property type="match status" value="1"/>
</dbReference>
<feature type="region of interest" description="Disordered" evidence="15">
    <location>
        <begin position="533"/>
        <end position="553"/>
    </location>
</feature>
<evidence type="ECO:0000256" key="9">
    <source>
        <dbReference type="ARBA" id="ARBA00022840"/>
    </source>
</evidence>
<evidence type="ECO:0000256" key="3">
    <source>
        <dbReference type="ARBA" id="ARBA00012513"/>
    </source>
</evidence>
<dbReference type="InterPro" id="IPR000719">
    <property type="entry name" value="Prot_kinase_dom"/>
</dbReference>
<reference evidence="17 18" key="1">
    <citation type="journal article" date="2012" name="Genome Biol.">
        <title>Sequencing three crocodilian genomes to illuminate the evolution of archosaurs and amniotes.</title>
        <authorList>
            <person name="St John J.A."/>
            <person name="Braun E.L."/>
            <person name="Isberg S.R."/>
            <person name="Miles L.G."/>
            <person name="Chong A.Y."/>
            <person name="Gongora J."/>
            <person name="Dalzell P."/>
            <person name="Moran C."/>
            <person name="Bed'hom B."/>
            <person name="Abzhanov A."/>
            <person name="Burgess S.C."/>
            <person name="Cooksey A.M."/>
            <person name="Castoe T.A."/>
            <person name="Crawford N.G."/>
            <person name="Densmore L.D."/>
            <person name="Drew J.C."/>
            <person name="Edwards S.V."/>
            <person name="Faircloth B.C."/>
            <person name="Fujita M.K."/>
            <person name="Greenwold M.J."/>
            <person name="Hoffmann F.G."/>
            <person name="Howard J.M."/>
            <person name="Iguchi T."/>
            <person name="Janes D.E."/>
            <person name="Khan S.Y."/>
            <person name="Kohno S."/>
            <person name="de Koning A.J."/>
            <person name="Lance S.L."/>
            <person name="McCarthy F.M."/>
            <person name="McCormack J.E."/>
            <person name="Merchant M.E."/>
            <person name="Peterson D.G."/>
            <person name="Pollock D.D."/>
            <person name="Pourmand N."/>
            <person name="Raney B.J."/>
            <person name="Roessler K.A."/>
            <person name="Sanford J.R."/>
            <person name="Sawyer R.H."/>
            <person name="Schmidt C.J."/>
            <person name="Triplett E.W."/>
            <person name="Tuberville T.D."/>
            <person name="Venegas-Anaya M."/>
            <person name="Howard J.T."/>
            <person name="Jarvis E.D."/>
            <person name="Guillette L.J.Jr."/>
            <person name="Glenn T.C."/>
            <person name="Green R.E."/>
            <person name="Ray D.A."/>
        </authorList>
    </citation>
    <scope>NUCLEOTIDE SEQUENCE [LARGE SCALE GENOMIC DNA]</scope>
    <source>
        <strain evidence="17">KSC_2009_1</strain>
    </source>
</reference>
<dbReference type="InterPro" id="IPR017441">
    <property type="entry name" value="Protein_kinase_ATP_BS"/>
</dbReference>
<gene>
    <name evidence="17" type="primary">MKNK1</name>
    <name evidence="17" type="ORF">Y1Q_0011993</name>
</gene>
<comment type="catalytic activity">
    <reaction evidence="13">
        <text>L-seryl-[protein] + ATP = O-phospho-L-seryl-[protein] + ADP + H(+)</text>
        <dbReference type="Rhea" id="RHEA:17989"/>
        <dbReference type="Rhea" id="RHEA-COMP:9863"/>
        <dbReference type="Rhea" id="RHEA-COMP:11604"/>
        <dbReference type="ChEBI" id="CHEBI:15378"/>
        <dbReference type="ChEBI" id="CHEBI:29999"/>
        <dbReference type="ChEBI" id="CHEBI:30616"/>
        <dbReference type="ChEBI" id="CHEBI:83421"/>
        <dbReference type="ChEBI" id="CHEBI:456216"/>
        <dbReference type="EC" id="2.7.11.1"/>
    </reaction>
</comment>
<dbReference type="EC" id="2.7.11.1" evidence="3"/>
<keyword evidence="10" id="KW-0460">Magnesium</keyword>
<feature type="region of interest" description="Disordered" evidence="15">
    <location>
        <begin position="154"/>
        <end position="176"/>
    </location>
</feature>
<evidence type="ECO:0000313" key="17">
    <source>
        <dbReference type="EMBL" id="KYO36005.1"/>
    </source>
</evidence>
<dbReference type="GO" id="GO:0006417">
    <property type="term" value="P:regulation of translation"/>
    <property type="evidence" value="ECO:0007669"/>
    <property type="project" value="UniProtKB-KW"/>
</dbReference>
<accession>A0A151NHN5</accession>
<evidence type="ECO:0000256" key="8">
    <source>
        <dbReference type="ARBA" id="ARBA00022777"/>
    </source>
</evidence>
<dbReference type="eggNOG" id="KOG0607">
    <property type="taxonomic scope" value="Eukaryota"/>
</dbReference>
<dbReference type="SUPFAM" id="SSF56112">
    <property type="entry name" value="Protein kinase-like (PK-like)"/>
    <property type="match status" value="1"/>
</dbReference>
<feature type="binding site" evidence="14">
    <location>
        <position position="214"/>
    </location>
    <ligand>
        <name>ATP</name>
        <dbReference type="ChEBI" id="CHEBI:30616"/>
    </ligand>
</feature>
<organism evidence="17 18">
    <name type="scientific">Alligator mississippiensis</name>
    <name type="common">American alligator</name>
    <dbReference type="NCBI Taxonomy" id="8496"/>
    <lineage>
        <taxon>Eukaryota</taxon>
        <taxon>Metazoa</taxon>
        <taxon>Chordata</taxon>
        <taxon>Craniata</taxon>
        <taxon>Vertebrata</taxon>
        <taxon>Euteleostomi</taxon>
        <taxon>Archelosauria</taxon>
        <taxon>Archosauria</taxon>
        <taxon>Crocodylia</taxon>
        <taxon>Alligatoridae</taxon>
        <taxon>Alligatorinae</taxon>
        <taxon>Alligator</taxon>
    </lineage>
</organism>
<protein>
    <recommendedName>
        <fullName evidence="3">non-specific serine/threonine protein kinase</fullName>
        <ecNumber evidence="3">2.7.11.1</ecNumber>
    </recommendedName>
</protein>
<dbReference type="Gene3D" id="1.10.510.10">
    <property type="entry name" value="Transferase(Phosphotransferase) domain 1"/>
    <property type="match status" value="1"/>
</dbReference>
<evidence type="ECO:0000256" key="7">
    <source>
        <dbReference type="ARBA" id="ARBA00022741"/>
    </source>
</evidence>
<comment type="cofactor">
    <cofactor evidence="1">
        <name>Mg(2+)</name>
        <dbReference type="ChEBI" id="CHEBI:18420"/>
    </cofactor>
</comment>
<dbReference type="EMBL" id="AKHW03003034">
    <property type="protein sequence ID" value="KYO36005.1"/>
    <property type="molecule type" value="Genomic_DNA"/>
</dbReference>
<evidence type="ECO:0000259" key="16">
    <source>
        <dbReference type="PROSITE" id="PS50011"/>
    </source>
</evidence>
<keyword evidence="7 14" id="KW-0547">Nucleotide-binding</keyword>
<dbReference type="Proteomes" id="UP000050525">
    <property type="component" value="Unassembled WGS sequence"/>
</dbReference>
<evidence type="ECO:0000256" key="10">
    <source>
        <dbReference type="ARBA" id="ARBA00022842"/>
    </source>
</evidence>
<dbReference type="SMART" id="SM00220">
    <property type="entry name" value="S_TKc"/>
    <property type="match status" value="1"/>
</dbReference>
<evidence type="ECO:0000256" key="11">
    <source>
        <dbReference type="ARBA" id="ARBA00022845"/>
    </source>
</evidence>
<evidence type="ECO:0000256" key="13">
    <source>
        <dbReference type="ARBA" id="ARBA00048679"/>
    </source>
</evidence>
<proteinExistence type="inferred from homology"/>
<dbReference type="InterPro" id="IPR011009">
    <property type="entry name" value="Kinase-like_dom_sf"/>
</dbReference>
<evidence type="ECO:0000313" key="18">
    <source>
        <dbReference type="Proteomes" id="UP000050525"/>
    </source>
</evidence>
<sequence>MREVPVSHNQLLPFITRALGILAFCCCSFRTSLRDPQDGPDTASTMIPPQRSGLGWAGRTISSGGSTAEPGLGSPASRSGLALLPPSTPPHSTPASHLESFPVFFVSKILSKMVQKKTEVKGFHRSFKGQNPFDLEFTQTSHLESVFNFECPARPDMPSSQPIDIPDAKKRNKKKKRCRATDSFSGRFEVLGEGAHARVQSCVNLITNKEYAVKIIEKRLGHIRSRVFREVEMLYQCQGHRNVLELIEFFEEEDKFYLVFEKMRGGSILTHIHRRRHFNELEASVVVQDIASALNFLHNKGIAHRDLKPENILCESPDQVSPVKICDFDLGSGIKLNGDCSPISTPELLTPCGSAEYMAPEVVEAFNEEASIYDKRCDLWSLGVILYIMLSGYPPFVGHCGTDCGWDRGEACQTCQNMLFESIQEGKYEFPDKDWAHISFGAKDLISKLLVRDAKKRLSAAQVLEHPWVQGCAPDNTLPTPIILQRNSSAKELTSFAAEAIAVNRQLMQHDEDEEKEEARPIIIKATSCSMQLSPPSESKLAKRRQKSSMTKGVAANQHLVAPLVLVPFCKKNTSSEKTKKLTNSPASAFTRSGLPVFILEPGRVHSIPITARGAIHSRNKQVQKNKGQPEACQKHPAS</sequence>
<dbReference type="PANTHER" id="PTHR24349">
    <property type="entry name" value="SERINE/THREONINE-PROTEIN KINASE"/>
    <property type="match status" value="1"/>
</dbReference>
<comment type="similarity">
    <text evidence="2">Belongs to the protein kinase superfamily. CAMK Ser/Thr protein kinase family.</text>
</comment>
<keyword evidence="4" id="KW-0723">Serine/threonine-protein kinase</keyword>
<dbReference type="PROSITE" id="PS50011">
    <property type="entry name" value="PROTEIN_KINASE_DOM"/>
    <property type="match status" value="1"/>
</dbReference>
<dbReference type="GO" id="GO:0005524">
    <property type="term" value="F:ATP binding"/>
    <property type="evidence" value="ECO:0007669"/>
    <property type="project" value="UniProtKB-UniRule"/>
</dbReference>
<keyword evidence="6" id="KW-0479">Metal-binding</keyword>
<dbReference type="GO" id="GO:0004674">
    <property type="term" value="F:protein serine/threonine kinase activity"/>
    <property type="evidence" value="ECO:0007669"/>
    <property type="project" value="UniProtKB-KW"/>
</dbReference>
<dbReference type="PROSITE" id="PS00108">
    <property type="entry name" value="PROTEIN_KINASE_ST"/>
    <property type="match status" value="1"/>
</dbReference>
<evidence type="ECO:0000256" key="2">
    <source>
        <dbReference type="ARBA" id="ARBA00006692"/>
    </source>
</evidence>
<dbReference type="GO" id="GO:0046872">
    <property type="term" value="F:metal ion binding"/>
    <property type="evidence" value="ECO:0007669"/>
    <property type="project" value="UniProtKB-KW"/>
</dbReference>
<keyword evidence="18" id="KW-1185">Reference proteome</keyword>
<dbReference type="AlphaFoldDB" id="A0A151NHN5"/>
<evidence type="ECO:0000256" key="14">
    <source>
        <dbReference type="PROSITE-ProRule" id="PRU10141"/>
    </source>
</evidence>